<keyword evidence="5 6" id="KW-0472">Membrane</keyword>
<comment type="subcellular location">
    <subcellularLocation>
        <location evidence="1">Cell membrane</location>
        <topology evidence="1">Multi-pass membrane protein</topology>
    </subcellularLocation>
</comment>
<dbReference type="PANTHER" id="PTHR33406:SF13">
    <property type="entry name" value="MEMBRANE PROTEIN YDFJ"/>
    <property type="match status" value="1"/>
</dbReference>
<accession>A0A1Y6CZ88</accession>
<evidence type="ECO:0000256" key="6">
    <source>
        <dbReference type="SAM" id="Phobius"/>
    </source>
</evidence>
<feature type="transmembrane region" description="Helical" evidence="6">
    <location>
        <begin position="468"/>
        <end position="490"/>
    </location>
</feature>
<name>A0A1Y6CZ88_9GAMM</name>
<evidence type="ECO:0000256" key="5">
    <source>
        <dbReference type="ARBA" id="ARBA00023136"/>
    </source>
</evidence>
<organism evidence="8 9">
    <name type="scientific">Methylomagnum ishizawai</name>
    <dbReference type="NCBI Taxonomy" id="1760988"/>
    <lineage>
        <taxon>Bacteria</taxon>
        <taxon>Pseudomonadati</taxon>
        <taxon>Pseudomonadota</taxon>
        <taxon>Gammaproteobacteria</taxon>
        <taxon>Methylococcales</taxon>
        <taxon>Methylococcaceae</taxon>
        <taxon>Methylomagnum</taxon>
    </lineage>
</organism>
<reference evidence="8 9" key="1">
    <citation type="submission" date="2016-12" db="EMBL/GenBank/DDBJ databases">
        <authorList>
            <person name="Song W.-J."/>
            <person name="Kurnit D.M."/>
        </authorList>
    </citation>
    <scope>NUCLEOTIDE SEQUENCE [LARGE SCALE GENOMIC DNA]</scope>
    <source>
        <strain evidence="8 9">175</strain>
    </source>
</reference>
<dbReference type="RefSeq" id="WP_085210793.1">
    <property type="nucleotide sequence ID" value="NZ_FXAM01000001.1"/>
</dbReference>
<dbReference type="Gene3D" id="1.20.1640.10">
    <property type="entry name" value="Multidrug efflux transporter AcrB transmembrane domain"/>
    <property type="match status" value="2"/>
</dbReference>
<dbReference type="GO" id="GO:0005886">
    <property type="term" value="C:plasma membrane"/>
    <property type="evidence" value="ECO:0007669"/>
    <property type="project" value="UniProtKB-SubCell"/>
</dbReference>
<feature type="domain" description="Membrane transport protein MMPL" evidence="7">
    <location>
        <begin position="212"/>
        <end position="445"/>
    </location>
</feature>
<feature type="transmembrane region" description="Helical" evidence="6">
    <location>
        <begin position="755"/>
        <end position="774"/>
    </location>
</feature>
<dbReference type="Pfam" id="PF03176">
    <property type="entry name" value="MMPL"/>
    <property type="match status" value="2"/>
</dbReference>
<evidence type="ECO:0000256" key="4">
    <source>
        <dbReference type="ARBA" id="ARBA00022989"/>
    </source>
</evidence>
<evidence type="ECO:0000256" key="2">
    <source>
        <dbReference type="ARBA" id="ARBA00022475"/>
    </source>
</evidence>
<feature type="transmembrane region" description="Helical" evidence="6">
    <location>
        <begin position="344"/>
        <end position="363"/>
    </location>
</feature>
<sequence length="911" mass="97111">MDISRHAARAAQSCARHPWWVLALTLVISGLSAWAMTRLPVYTSRQALLPQNTVVAERFNHFLKQFGAASDLIVVVEGLPRRELERYASALAERLRAQPGIAQASERLDTRFFLEHAYLLMTPGQLGQFGQGLDKLAALKPPGNTAELDTALGQARSWLEAPPALAGTDPSSAGQGLRTLAAILAEWRRWLTAAEPPAGLDWTQLLAQQSEADALAQGYFASRDGRMLFLFVHAQDASEEFAAIAPFVEQVRRTAQALAAETQAQGRIPPKVGLTGLPAVEYEEYIDIEHDITLVVGSAAVLIAVLILGVVRDIRWALAIFVPMGLGALWSLGLAWLSVGHLTIITSGFLAILFGLGADYGIFTSSRIAEERRAGKPLIEAIGAGIGSSFGAVFTAGGASVLIFCALATVEFPGFAELGRVAAGGVLLILVSTWVVQPALYAVLPPKLKDSPAPDNPRPAATRKGRGAFPLPVAALLVVVAVVGAGYGAWRGTTIPFDYDALSLLPQDSEAAHYQRRMVAESDYQAEVVIFTAQDMAEARRIAEDAGKRKTFAKVQSLTELFPPDAGNRLAQAQALGTEVAGQGYGGKIAGLAQGGLPMPTFERLRALLPPSLARIEDYQEQAFSSGHSDLVDPLEQVRNQLAALQTAIDQNPAAGRERSELFFRALLAAAGEGLAVLETWSSALPLTQAGVPASLRDRFFAQDGTIAVYAFPAENVYDPANLERLTQDAYAVSPEATGFPITHQEFTGIVVRSFFHGTLLALAVCLIWLALALRDVRGTVLAALPLLIGGGWMLGIMALAGIKYNYANIIALPLVIALAVDYGVWFSHRWRELKDHSPLQVSQVAGKVILLAAGTELAGLGAITLASYRGVSTLGVDITIGLLCCLPATLLIAPAIGQLLDPRRGRNGPA</sequence>
<dbReference type="AlphaFoldDB" id="A0A1Y6CZ88"/>
<keyword evidence="3 6" id="KW-0812">Transmembrane</keyword>
<dbReference type="NCBIfam" id="NF045600">
    <property type="entry name" value="BstA"/>
    <property type="match status" value="1"/>
</dbReference>
<feature type="transmembrane region" description="Helical" evidence="6">
    <location>
        <begin position="807"/>
        <end position="828"/>
    </location>
</feature>
<evidence type="ECO:0000259" key="7">
    <source>
        <dbReference type="Pfam" id="PF03176"/>
    </source>
</evidence>
<feature type="transmembrane region" description="Helical" evidence="6">
    <location>
        <begin position="384"/>
        <end position="409"/>
    </location>
</feature>
<protein>
    <submittedName>
        <fullName evidence="8">MMPL family protein</fullName>
    </submittedName>
</protein>
<feature type="transmembrane region" description="Helical" evidence="6">
    <location>
        <begin position="318"/>
        <end position="338"/>
    </location>
</feature>
<dbReference type="STRING" id="1760988.SAMN02949497_1177"/>
<dbReference type="InterPro" id="IPR050545">
    <property type="entry name" value="Mycobact_MmpL"/>
</dbReference>
<proteinExistence type="predicted"/>
<feature type="transmembrane region" description="Helical" evidence="6">
    <location>
        <begin position="421"/>
        <end position="444"/>
    </location>
</feature>
<gene>
    <name evidence="8" type="ORF">SAMN02949497_1177</name>
</gene>
<dbReference type="SUPFAM" id="SSF82866">
    <property type="entry name" value="Multidrug efflux transporter AcrB transmembrane domain"/>
    <property type="match status" value="2"/>
</dbReference>
<dbReference type="EMBL" id="FXAM01000001">
    <property type="protein sequence ID" value="SMF93883.1"/>
    <property type="molecule type" value="Genomic_DNA"/>
</dbReference>
<feature type="transmembrane region" description="Helical" evidence="6">
    <location>
        <begin position="20"/>
        <end position="37"/>
    </location>
</feature>
<dbReference type="OrthoDB" id="7067407at2"/>
<feature type="domain" description="Membrane transport protein MMPL" evidence="7">
    <location>
        <begin position="736"/>
        <end position="901"/>
    </location>
</feature>
<feature type="transmembrane region" description="Helical" evidence="6">
    <location>
        <begin position="781"/>
        <end position="801"/>
    </location>
</feature>
<feature type="transmembrane region" description="Helical" evidence="6">
    <location>
        <begin position="292"/>
        <end position="311"/>
    </location>
</feature>
<evidence type="ECO:0000313" key="9">
    <source>
        <dbReference type="Proteomes" id="UP000192923"/>
    </source>
</evidence>
<dbReference type="PANTHER" id="PTHR33406">
    <property type="entry name" value="MEMBRANE PROTEIN MJ1562-RELATED"/>
    <property type="match status" value="1"/>
</dbReference>
<feature type="transmembrane region" description="Helical" evidence="6">
    <location>
        <begin position="875"/>
        <end position="897"/>
    </location>
</feature>
<evidence type="ECO:0000313" key="8">
    <source>
        <dbReference type="EMBL" id="SMF93883.1"/>
    </source>
</evidence>
<feature type="transmembrane region" description="Helical" evidence="6">
    <location>
        <begin position="849"/>
        <end position="869"/>
    </location>
</feature>
<evidence type="ECO:0000256" key="3">
    <source>
        <dbReference type="ARBA" id="ARBA00022692"/>
    </source>
</evidence>
<evidence type="ECO:0000256" key="1">
    <source>
        <dbReference type="ARBA" id="ARBA00004651"/>
    </source>
</evidence>
<dbReference type="Proteomes" id="UP000192923">
    <property type="component" value="Unassembled WGS sequence"/>
</dbReference>
<keyword evidence="9" id="KW-1185">Reference proteome</keyword>
<keyword evidence="4 6" id="KW-1133">Transmembrane helix</keyword>
<dbReference type="InterPro" id="IPR004869">
    <property type="entry name" value="MMPL_dom"/>
</dbReference>
<keyword evidence="2" id="KW-1003">Cell membrane</keyword>